<sequence>MKKKVEDTLVRSVELENQANKLMRRGTDQEPGLATQQLKGVEKQMSLEIAAREKKIQSRDRRIKDL</sequence>
<dbReference type="EMBL" id="AYSA01000289">
    <property type="protein sequence ID" value="ESZ93786.1"/>
    <property type="molecule type" value="Genomic_DNA"/>
</dbReference>
<name>W9CD49_SCLBF</name>
<evidence type="ECO:0000313" key="1">
    <source>
        <dbReference type="EMBL" id="ESZ93786.1"/>
    </source>
</evidence>
<evidence type="ECO:0000313" key="2">
    <source>
        <dbReference type="Proteomes" id="UP000019487"/>
    </source>
</evidence>
<comment type="caution">
    <text evidence="1">The sequence shown here is derived from an EMBL/GenBank/DDBJ whole genome shotgun (WGS) entry which is preliminary data.</text>
</comment>
<accession>W9CD49</accession>
<protein>
    <submittedName>
        <fullName evidence="1">Uncharacterized protein</fullName>
    </submittedName>
</protein>
<proteinExistence type="predicted"/>
<dbReference type="HOGENOM" id="CLU_2832636_0_0_1"/>
<keyword evidence="2" id="KW-1185">Reference proteome</keyword>
<gene>
    <name evidence="1" type="ORF">SBOR_5842</name>
</gene>
<dbReference type="Proteomes" id="UP000019487">
    <property type="component" value="Unassembled WGS sequence"/>
</dbReference>
<reference evidence="1 2" key="1">
    <citation type="journal article" date="2014" name="Genome Announc.">
        <title>Draft genome sequence of Sclerotinia borealis, a psychrophilic plant pathogenic fungus.</title>
        <authorList>
            <person name="Mardanov A.V."/>
            <person name="Beletsky A.V."/>
            <person name="Kadnikov V.V."/>
            <person name="Ignatov A.N."/>
            <person name="Ravin N.V."/>
        </authorList>
    </citation>
    <scope>NUCLEOTIDE SEQUENCE [LARGE SCALE GENOMIC DNA]</scope>
    <source>
        <strain evidence="2">F-4157</strain>
    </source>
</reference>
<dbReference type="AlphaFoldDB" id="W9CD49"/>
<organism evidence="1 2">
    <name type="scientific">Sclerotinia borealis (strain F-4128)</name>
    <dbReference type="NCBI Taxonomy" id="1432307"/>
    <lineage>
        <taxon>Eukaryota</taxon>
        <taxon>Fungi</taxon>
        <taxon>Dikarya</taxon>
        <taxon>Ascomycota</taxon>
        <taxon>Pezizomycotina</taxon>
        <taxon>Leotiomycetes</taxon>
        <taxon>Helotiales</taxon>
        <taxon>Sclerotiniaceae</taxon>
        <taxon>Sclerotinia</taxon>
    </lineage>
</organism>